<evidence type="ECO:0000313" key="4">
    <source>
        <dbReference type="EMBL" id="KAK2034738.1"/>
    </source>
</evidence>
<dbReference type="AlphaFoldDB" id="A0AAD9MA27"/>
<feature type="transmembrane region" description="Helical" evidence="2">
    <location>
        <begin position="486"/>
        <end position="508"/>
    </location>
</feature>
<evidence type="ECO:0000313" key="5">
    <source>
        <dbReference type="Proteomes" id="UP001232148"/>
    </source>
</evidence>
<evidence type="ECO:0000256" key="2">
    <source>
        <dbReference type="SAM" id="Phobius"/>
    </source>
</evidence>
<feature type="transmembrane region" description="Helical" evidence="2">
    <location>
        <begin position="133"/>
        <end position="155"/>
    </location>
</feature>
<accession>A0AAD9MA27</accession>
<name>A0AAD9MA27_9PEZI</name>
<feature type="domain" description="Acyltransferase 3" evidence="3">
    <location>
        <begin position="89"/>
        <end position="503"/>
    </location>
</feature>
<dbReference type="InterPro" id="IPR050879">
    <property type="entry name" value="Acyltransferase_3"/>
</dbReference>
<gene>
    <name evidence="4" type="ORF">LX32DRAFT_717627</name>
</gene>
<comment type="caution">
    <text evidence="4">The sequence shown here is derived from an EMBL/GenBank/DDBJ whole genome shotgun (WGS) entry which is preliminary data.</text>
</comment>
<dbReference type="GO" id="GO:0016747">
    <property type="term" value="F:acyltransferase activity, transferring groups other than amino-acyl groups"/>
    <property type="evidence" value="ECO:0007669"/>
    <property type="project" value="InterPro"/>
</dbReference>
<feature type="transmembrane region" description="Helical" evidence="2">
    <location>
        <begin position="404"/>
        <end position="425"/>
    </location>
</feature>
<dbReference type="Pfam" id="PF01757">
    <property type="entry name" value="Acyl_transf_3"/>
    <property type="match status" value="1"/>
</dbReference>
<dbReference type="PANTHER" id="PTHR23028:SF134">
    <property type="entry name" value="PUTATIVE (AFU_ORTHOLOGUE AFUA_4G08520)-RELATED"/>
    <property type="match status" value="1"/>
</dbReference>
<dbReference type="PANTHER" id="PTHR23028">
    <property type="entry name" value="ACETYLTRANSFERASE"/>
    <property type="match status" value="1"/>
</dbReference>
<organism evidence="4 5">
    <name type="scientific">Colletotrichum zoysiae</name>
    <dbReference type="NCBI Taxonomy" id="1216348"/>
    <lineage>
        <taxon>Eukaryota</taxon>
        <taxon>Fungi</taxon>
        <taxon>Dikarya</taxon>
        <taxon>Ascomycota</taxon>
        <taxon>Pezizomycotina</taxon>
        <taxon>Sordariomycetes</taxon>
        <taxon>Hypocreomycetidae</taxon>
        <taxon>Glomerellales</taxon>
        <taxon>Glomerellaceae</taxon>
        <taxon>Colletotrichum</taxon>
        <taxon>Colletotrichum graminicola species complex</taxon>
    </lineage>
</organism>
<keyword evidence="4" id="KW-0012">Acyltransferase</keyword>
<feature type="compositionally biased region" description="Basic and acidic residues" evidence="1">
    <location>
        <begin position="11"/>
        <end position="20"/>
    </location>
</feature>
<reference evidence="4" key="1">
    <citation type="submission" date="2021-06" db="EMBL/GenBank/DDBJ databases">
        <title>Comparative genomics, transcriptomics and evolutionary studies reveal genomic signatures of adaptation to plant cell wall in hemibiotrophic fungi.</title>
        <authorList>
            <consortium name="DOE Joint Genome Institute"/>
            <person name="Baroncelli R."/>
            <person name="Diaz J.F."/>
            <person name="Benocci T."/>
            <person name="Peng M."/>
            <person name="Battaglia E."/>
            <person name="Haridas S."/>
            <person name="Andreopoulos W."/>
            <person name="Labutti K."/>
            <person name="Pangilinan J."/>
            <person name="Floch G.L."/>
            <person name="Makela M.R."/>
            <person name="Henrissat B."/>
            <person name="Grigoriev I.V."/>
            <person name="Crouch J.A."/>
            <person name="De Vries R.P."/>
            <person name="Sukno S.A."/>
            <person name="Thon M.R."/>
        </authorList>
    </citation>
    <scope>NUCLEOTIDE SEQUENCE</scope>
    <source>
        <strain evidence="4">MAFF235873</strain>
    </source>
</reference>
<keyword evidence="5" id="KW-1185">Reference proteome</keyword>
<evidence type="ECO:0000259" key="3">
    <source>
        <dbReference type="Pfam" id="PF01757"/>
    </source>
</evidence>
<dbReference type="EMBL" id="MU842812">
    <property type="protein sequence ID" value="KAK2034738.1"/>
    <property type="molecule type" value="Genomic_DNA"/>
</dbReference>
<keyword evidence="2" id="KW-1133">Transmembrane helix</keyword>
<dbReference type="InterPro" id="IPR002656">
    <property type="entry name" value="Acyl_transf_3_dom"/>
</dbReference>
<feature type="transmembrane region" description="Helical" evidence="2">
    <location>
        <begin position="446"/>
        <end position="466"/>
    </location>
</feature>
<evidence type="ECO:0000256" key="1">
    <source>
        <dbReference type="SAM" id="MobiDB-lite"/>
    </source>
</evidence>
<keyword evidence="2" id="KW-0812">Transmembrane</keyword>
<sequence length="532" mass="60017">MATDLELRLLESQSRDDPKDSSFSVGDGDDSSGHLAARFEDRLTNNVAPVTESLPTWRRYGKRVFWILMPTFLHSSPTNVKPQCLHPSAWLDGLRGISALFVVCHHWSLVVMPVELRRGFMTDDHPMFLQLPIVRLSVTGLSAVCVFFVISGYALSYKPAKLTAQAKSVDFLTAMASSVFRRYLRLFLPTMATTLVIACLAYFRLFEVAPVPNQAVVWPRPPVLDTFFDQIRSWWAQFGSLSDPLTRDFMRGTRFTYDPVLWTIPCEYEGSLMVFLTHVAFYRLRPWIRVLLTIFIVAYSLHSGYWQYFLFLSGLCIATLHFHGQDRHGVREPASLTLPLTSTTLTLESFRPSFFSLVASGKNNIRNTAIQIGSFLGALWLLSYPEGTPSIAPGYRTIFSLTPAAFGGGEHFWIPIAAVWLVFTVDKSPVIQPLFTNRYVQYLGRISYSIYLVHFSLIWLYGIHLIRLCAAITGTPFVANSASVSWAVSAILATILFLPVTIAVADFVQRYVDVQSVRFSAWLESRVVSRAK</sequence>
<feature type="transmembrane region" description="Helical" evidence="2">
    <location>
        <begin position="280"/>
        <end position="299"/>
    </location>
</feature>
<dbReference type="Proteomes" id="UP001232148">
    <property type="component" value="Unassembled WGS sequence"/>
</dbReference>
<feature type="region of interest" description="Disordered" evidence="1">
    <location>
        <begin position="11"/>
        <end position="31"/>
    </location>
</feature>
<keyword evidence="2" id="KW-0472">Membrane</keyword>
<feature type="transmembrane region" description="Helical" evidence="2">
    <location>
        <begin position="183"/>
        <end position="203"/>
    </location>
</feature>
<proteinExistence type="predicted"/>
<protein>
    <submittedName>
        <fullName evidence="4">Acyltransferase</fullName>
    </submittedName>
</protein>
<keyword evidence="4" id="KW-0808">Transferase</keyword>